<name>A0A452YX89_AEGTS</name>
<reference evidence="3" key="2">
    <citation type="journal article" date="2017" name="Nat. Plants">
        <title>The Aegilops tauschii genome reveals multiple impacts of transposons.</title>
        <authorList>
            <person name="Zhao G."/>
            <person name="Zou C."/>
            <person name="Li K."/>
            <person name="Wang K."/>
            <person name="Li T."/>
            <person name="Gao L."/>
            <person name="Zhang X."/>
            <person name="Wang H."/>
            <person name="Yang Z."/>
            <person name="Liu X."/>
            <person name="Jiang W."/>
            <person name="Mao L."/>
            <person name="Kong X."/>
            <person name="Jiao Y."/>
            <person name="Jia J."/>
        </authorList>
    </citation>
    <scope>NUCLEOTIDE SEQUENCE [LARGE SCALE GENOMIC DNA]</scope>
    <source>
        <strain evidence="3">cv. AL8/78</strain>
    </source>
</reference>
<evidence type="ECO:0000256" key="1">
    <source>
        <dbReference type="SAM" id="SignalP"/>
    </source>
</evidence>
<keyword evidence="1" id="KW-0732">Signal</keyword>
<evidence type="ECO:0000313" key="3">
    <source>
        <dbReference type="Proteomes" id="UP000015105"/>
    </source>
</evidence>
<sequence>WCRPLAITFTIILLVWHLIAVVTIEAAEHCAFSLLTVSEPPHSSARFDLKRREQSNKLLTDRSDGKETNS</sequence>
<keyword evidence="3" id="KW-1185">Reference proteome</keyword>
<dbReference type="AlphaFoldDB" id="A0A452YX89"/>
<protein>
    <submittedName>
        <fullName evidence="2">Uncharacterized protein</fullName>
    </submittedName>
</protein>
<proteinExistence type="predicted"/>
<organism evidence="2 3">
    <name type="scientific">Aegilops tauschii subsp. strangulata</name>
    <name type="common">Goatgrass</name>
    <dbReference type="NCBI Taxonomy" id="200361"/>
    <lineage>
        <taxon>Eukaryota</taxon>
        <taxon>Viridiplantae</taxon>
        <taxon>Streptophyta</taxon>
        <taxon>Embryophyta</taxon>
        <taxon>Tracheophyta</taxon>
        <taxon>Spermatophyta</taxon>
        <taxon>Magnoliopsida</taxon>
        <taxon>Liliopsida</taxon>
        <taxon>Poales</taxon>
        <taxon>Poaceae</taxon>
        <taxon>BOP clade</taxon>
        <taxon>Pooideae</taxon>
        <taxon>Triticodae</taxon>
        <taxon>Triticeae</taxon>
        <taxon>Triticinae</taxon>
        <taxon>Aegilops</taxon>
    </lineage>
</organism>
<dbReference type="Gramene" id="AET1Gv20559200.3">
    <property type="protein sequence ID" value="AET1Gv20559200.3"/>
    <property type="gene ID" value="AET1Gv20559200"/>
</dbReference>
<dbReference type="Proteomes" id="UP000015105">
    <property type="component" value="Chromosome 1D"/>
</dbReference>
<evidence type="ECO:0000313" key="2">
    <source>
        <dbReference type="EnsemblPlants" id="AET1Gv20559200.3"/>
    </source>
</evidence>
<dbReference type="InterPro" id="IPR022143">
    <property type="entry name" value="DUF3675"/>
</dbReference>
<reference evidence="2" key="5">
    <citation type="journal article" date="2021" name="G3 (Bethesda)">
        <title>Aegilops tauschii genome assembly Aet v5.0 features greater sequence contiguity and improved annotation.</title>
        <authorList>
            <person name="Wang L."/>
            <person name="Zhu T."/>
            <person name="Rodriguez J.C."/>
            <person name="Deal K.R."/>
            <person name="Dubcovsky J."/>
            <person name="McGuire P.E."/>
            <person name="Lux T."/>
            <person name="Spannagl M."/>
            <person name="Mayer K.F.X."/>
            <person name="Baldrich P."/>
            <person name="Meyers B.C."/>
            <person name="Huo N."/>
            <person name="Gu Y.Q."/>
            <person name="Zhou H."/>
            <person name="Devos K.M."/>
            <person name="Bennetzen J.L."/>
            <person name="Unver T."/>
            <person name="Budak H."/>
            <person name="Gulick P.J."/>
            <person name="Galiba G."/>
            <person name="Kalapos B."/>
            <person name="Nelson D.R."/>
            <person name="Li P."/>
            <person name="You F.M."/>
            <person name="Luo M.C."/>
            <person name="Dvorak J."/>
        </authorList>
    </citation>
    <scope>NUCLEOTIDE SEQUENCE [LARGE SCALE GENOMIC DNA]</scope>
    <source>
        <strain evidence="2">cv. AL8/78</strain>
    </source>
</reference>
<feature type="chain" id="PRO_5019359028" evidence="1">
    <location>
        <begin position="27"/>
        <end position="70"/>
    </location>
</feature>
<feature type="signal peptide" evidence="1">
    <location>
        <begin position="1"/>
        <end position="26"/>
    </location>
</feature>
<reference evidence="2" key="3">
    <citation type="journal article" date="2017" name="Nature">
        <title>Genome sequence of the progenitor of the wheat D genome Aegilops tauschii.</title>
        <authorList>
            <person name="Luo M.C."/>
            <person name="Gu Y.Q."/>
            <person name="Puiu D."/>
            <person name="Wang H."/>
            <person name="Twardziok S.O."/>
            <person name="Deal K.R."/>
            <person name="Huo N."/>
            <person name="Zhu T."/>
            <person name="Wang L."/>
            <person name="Wang Y."/>
            <person name="McGuire P.E."/>
            <person name="Liu S."/>
            <person name="Long H."/>
            <person name="Ramasamy R.K."/>
            <person name="Rodriguez J.C."/>
            <person name="Van S.L."/>
            <person name="Yuan L."/>
            <person name="Wang Z."/>
            <person name="Xia Z."/>
            <person name="Xiao L."/>
            <person name="Anderson O.D."/>
            <person name="Ouyang S."/>
            <person name="Liang Y."/>
            <person name="Zimin A.V."/>
            <person name="Pertea G."/>
            <person name="Qi P."/>
            <person name="Bennetzen J.L."/>
            <person name="Dai X."/>
            <person name="Dawson M.W."/>
            <person name="Muller H.G."/>
            <person name="Kugler K."/>
            <person name="Rivarola-Duarte L."/>
            <person name="Spannagl M."/>
            <person name="Mayer K.F.X."/>
            <person name="Lu F.H."/>
            <person name="Bevan M.W."/>
            <person name="Leroy P."/>
            <person name="Li P."/>
            <person name="You F.M."/>
            <person name="Sun Q."/>
            <person name="Liu Z."/>
            <person name="Lyons E."/>
            <person name="Wicker T."/>
            <person name="Salzberg S.L."/>
            <person name="Devos K.M."/>
            <person name="Dvorak J."/>
        </authorList>
    </citation>
    <scope>NUCLEOTIDE SEQUENCE [LARGE SCALE GENOMIC DNA]</scope>
    <source>
        <strain evidence="2">cv. AL8/78</strain>
    </source>
</reference>
<dbReference type="EnsemblPlants" id="AET1Gv20559200.3">
    <property type="protein sequence ID" value="AET1Gv20559200.3"/>
    <property type="gene ID" value="AET1Gv20559200"/>
</dbReference>
<dbReference type="Pfam" id="PF12428">
    <property type="entry name" value="DUF3675"/>
    <property type="match status" value="1"/>
</dbReference>
<accession>A0A452YX89</accession>
<reference evidence="2" key="4">
    <citation type="submission" date="2019-03" db="UniProtKB">
        <authorList>
            <consortium name="EnsemblPlants"/>
        </authorList>
    </citation>
    <scope>IDENTIFICATION</scope>
</reference>
<reference evidence="3" key="1">
    <citation type="journal article" date="2014" name="Science">
        <title>Ancient hybridizations among the ancestral genomes of bread wheat.</title>
        <authorList>
            <consortium name="International Wheat Genome Sequencing Consortium,"/>
            <person name="Marcussen T."/>
            <person name="Sandve S.R."/>
            <person name="Heier L."/>
            <person name="Spannagl M."/>
            <person name="Pfeifer M."/>
            <person name="Jakobsen K.S."/>
            <person name="Wulff B.B."/>
            <person name="Steuernagel B."/>
            <person name="Mayer K.F."/>
            <person name="Olsen O.A."/>
        </authorList>
    </citation>
    <scope>NUCLEOTIDE SEQUENCE [LARGE SCALE GENOMIC DNA]</scope>
    <source>
        <strain evidence="3">cv. AL8/78</strain>
    </source>
</reference>